<accession>A0A941FAM1</accession>
<dbReference type="Pfam" id="PF00474">
    <property type="entry name" value="SSF"/>
    <property type="match status" value="1"/>
</dbReference>
<evidence type="ECO:0000256" key="4">
    <source>
        <dbReference type="ARBA" id="ARBA00022989"/>
    </source>
</evidence>
<keyword evidence="9" id="KW-1185">Reference proteome</keyword>
<reference evidence="8" key="1">
    <citation type="journal article" date="2018" name="Int. J. Syst. Evol. Microbiol.">
        <title>Carboxylicivirga sediminis sp. nov., isolated from coastal sediment.</title>
        <authorList>
            <person name="Wang F.Q."/>
            <person name="Ren L.H."/>
            <person name="Zou R.J."/>
            <person name="Sun Y.Z."/>
            <person name="Liu X.J."/>
            <person name="Jiang F."/>
            <person name="Liu L.J."/>
        </authorList>
    </citation>
    <scope>NUCLEOTIDE SEQUENCE</scope>
    <source>
        <strain evidence="8">JR1</strain>
    </source>
</reference>
<evidence type="ECO:0000256" key="6">
    <source>
        <dbReference type="RuleBase" id="RU362091"/>
    </source>
</evidence>
<feature type="transmembrane region" description="Helical" evidence="7">
    <location>
        <begin position="431"/>
        <end position="450"/>
    </location>
</feature>
<dbReference type="RefSeq" id="WP_212193247.1">
    <property type="nucleotide sequence ID" value="NZ_JAGTAR010000055.1"/>
</dbReference>
<evidence type="ECO:0000256" key="3">
    <source>
        <dbReference type="ARBA" id="ARBA00022692"/>
    </source>
</evidence>
<protein>
    <submittedName>
        <fullName evidence="8">Sodium/solute symporter</fullName>
    </submittedName>
</protein>
<feature type="transmembrane region" description="Helical" evidence="7">
    <location>
        <begin position="149"/>
        <end position="170"/>
    </location>
</feature>
<keyword evidence="3 7" id="KW-0812">Transmembrane</keyword>
<dbReference type="GO" id="GO:0005886">
    <property type="term" value="C:plasma membrane"/>
    <property type="evidence" value="ECO:0007669"/>
    <property type="project" value="TreeGrafter"/>
</dbReference>
<dbReference type="InterPro" id="IPR001734">
    <property type="entry name" value="Na/solute_symporter"/>
</dbReference>
<dbReference type="Gene3D" id="1.20.1730.10">
    <property type="entry name" value="Sodium/glucose cotransporter"/>
    <property type="match status" value="1"/>
</dbReference>
<feature type="transmembrane region" description="Helical" evidence="7">
    <location>
        <begin position="377"/>
        <end position="394"/>
    </location>
</feature>
<name>A0A941FAM1_9BACT</name>
<evidence type="ECO:0000256" key="5">
    <source>
        <dbReference type="ARBA" id="ARBA00023136"/>
    </source>
</evidence>
<reference evidence="8" key="2">
    <citation type="submission" date="2021-04" db="EMBL/GenBank/DDBJ databases">
        <authorList>
            <person name="Zhang T."/>
            <person name="Zhang Y."/>
            <person name="Lu D."/>
            <person name="Zuo D."/>
            <person name="Du Z."/>
        </authorList>
    </citation>
    <scope>NUCLEOTIDE SEQUENCE</scope>
    <source>
        <strain evidence="8">JR1</strain>
    </source>
</reference>
<dbReference type="Proteomes" id="UP000679220">
    <property type="component" value="Unassembled WGS sequence"/>
</dbReference>
<dbReference type="InterPro" id="IPR038377">
    <property type="entry name" value="Na/Glc_symporter_sf"/>
</dbReference>
<dbReference type="PROSITE" id="PS50283">
    <property type="entry name" value="NA_SOLUT_SYMP_3"/>
    <property type="match status" value="1"/>
</dbReference>
<proteinExistence type="inferred from homology"/>
<keyword evidence="4 7" id="KW-1133">Transmembrane helix</keyword>
<dbReference type="NCBIfam" id="TIGR00813">
    <property type="entry name" value="sss"/>
    <property type="match status" value="1"/>
</dbReference>
<evidence type="ECO:0000256" key="1">
    <source>
        <dbReference type="ARBA" id="ARBA00004141"/>
    </source>
</evidence>
<feature type="transmembrane region" description="Helical" evidence="7">
    <location>
        <begin position="6"/>
        <end position="23"/>
    </location>
</feature>
<comment type="subcellular location">
    <subcellularLocation>
        <location evidence="1">Membrane</location>
        <topology evidence="1">Multi-pass membrane protein</topology>
    </subcellularLocation>
</comment>
<feature type="transmembrane region" description="Helical" evidence="7">
    <location>
        <begin position="284"/>
        <end position="305"/>
    </location>
</feature>
<dbReference type="PANTHER" id="PTHR11819:SF195">
    <property type="entry name" value="SODIUM_GLUCOSE COTRANSPORTER 4"/>
    <property type="match status" value="1"/>
</dbReference>
<evidence type="ECO:0000313" key="8">
    <source>
        <dbReference type="EMBL" id="MBR8538223.1"/>
    </source>
</evidence>
<evidence type="ECO:0000256" key="7">
    <source>
        <dbReference type="SAM" id="Phobius"/>
    </source>
</evidence>
<dbReference type="GO" id="GO:0005412">
    <property type="term" value="F:D-glucose:sodium symporter activity"/>
    <property type="evidence" value="ECO:0007669"/>
    <property type="project" value="TreeGrafter"/>
</dbReference>
<feature type="transmembrane region" description="Helical" evidence="7">
    <location>
        <begin position="120"/>
        <end position="143"/>
    </location>
</feature>
<dbReference type="AlphaFoldDB" id="A0A941FAM1"/>
<comment type="caution">
    <text evidence="8">The sequence shown here is derived from an EMBL/GenBank/DDBJ whole genome shotgun (WGS) entry which is preliminary data.</text>
</comment>
<evidence type="ECO:0000313" key="9">
    <source>
        <dbReference type="Proteomes" id="UP000679220"/>
    </source>
</evidence>
<comment type="similarity">
    <text evidence="2 6">Belongs to the sodium:solute symporter (SSF) (TC 2.A.21) family.</text>
</comment>
<dbReference type="PANTHER" id="PTHR11819">
    <property type="entry name" value="SOLUTE CARRIER FAMILY 5"/>
    <property type="match status" value="1"/>
</dbReference>
<feature type="transmembrane region" description="Helical" evidence="7">
    <location>
        <begin position="79"/>
        <end position="99"/>
    </location>
</feature>
<feature type="transmembrane region" description="Helical" evidence="7">
    <location>
        <begin position="406"/>
        <end position="424"/>
    </location>
</feature>
<feature type="transmembrane region" description="Helical" evidence="7">
    <location>
        <begin position="243"/>
        <end position="263"/>
    </location>
</feature>
<feature type="transmembrane region" description="Helical" evidence="7">
    <location>
        <begin position="35"/>
        <end position="59"/>
    </location>
</feature>
<dbReference type="EMBL" id="JAGTAR010000055">
    <property type="protein sequence ID" value="MBR8538223.1"/>
    <property type="molecule type" value="Genomic_DNA"/>
</dbReference>
<sequence length="519" mass="56853">MTILDIFIFIAYGLVIIMIGNLLSRSSKNERDSNAYFFAGNSLPWYLIGTSIIAANISAEQFIGMSGSGYAIGLGIATYEWIAALILIVVAKYFLPVLIDNKIYTMPQFMEYRYDKRIKTILAIFWISLFVMVNITSILYLGALTLKSLLDIPLVAAIVGLAVFTLMYSLFNGLKAIASTDIIQVVFLVAGGLLTTYLALNAISHDGGLWEGFLMIKQQAPEKLHMVLHSSNPNYKYLPGVRAILGGIWIAGIYYFGANQYIIQKALGAKNLKEAQRGMAFAAYLKLLLPLIVVVPGIAAFVLNADISGPDEAYPWLLTTFIPSGFKGFIFAALIAAIVSSLSAIINSTSTIFTMDIYKVYFNTQASECQLVKTGRISGLVAMVIATCLAPLLGHVEQAFQFIQEYTGMLSPGITAIFVFGLFWKKTTSNSALWGMVVSIVASVFLKFGFPDMPFLDNMLVAFLITASFIILWSLVEGRCHMNGKAIIVGRGAYRTGFVFNVAAVGIIVILLALYISFW</sequence>
<keyword evidence="5 7" id="KW-0472">Membrane</keyword>
<evidence type="ECO:0000256" key="2">
    <source>
        <dbReference type="ARBA" id="ARBA00006434"/>
    </source>
</evidence>
<feature type="transmembrane region" description="Helical" evidence="7">
    <location>
        <begin position="325"/>
        <end position="346"/>
    </location>
</feature>
<feature type="transmembrane region" description="Helical" evidence="7">
    <location>
        <begin position="456"/>
        <end position="476"/>
    </location>
</feature>
<feature type="transmembrane region" description="Helical" evidence="7">
    <location>
        <begin position="182"/>
        <end position="200"/>
    </location>
</feature>
<feature type="transmembrane region" description="Helical" evidence="7">
    <location>
        <begin position="497"/>
        <end position="518"/>
    </location>
</feature>
<gene>
    <name evidence="8" type="ORF">KDU71_21810</name>
</gene>
<organism evidence="8 9">
    <name type="scientific">Carboxylicivirga sediminis</name>
    <dbReference type="NCBI Taxonomy" id="2006564"/>
    <lineage>
        <taxon>Bacteria</taxon>
        <taxon>Pseudomonadati</taxon>
        <taxon>Bacteroidota</taxon>
        <taxon>Bacteroidia</taxon>
        <taxon>Marinilabiliales</taxon>
        <taxon>Marinilabiliaceae</taxon>
        <taxon>Carboxylicivirga</taxon>
    </lineage>
</organism>